<feature type="compositionally biased region" description="Low complexity" evidence="4">
    <location>
        <begin position="29"/>
        <end position="54"/>
    </location>
</feature>
<dbReference type="InterPro" id="IPR034751">
    <property type="entry name" value="Yippee"/>
</dbReference>
<accession>A0ABR4PML7</accession>
<dbReference type="EMBL" id="JBFCZG010000003">
    <property type="protein sequence ID" value="KAL3424578.1"/>
    <property type="molecule type" value="Genomic_DNA"/>
</dbReference>
<dbReference type="PANTHER" id="PTHR13848">
    <property type="entry name" value="PROTEIN YIPPEE-LIKE CG15309-RELATED"/>
    <property type="match status" value="1"/>
</dbReference>
<evidence type="ECO:0000256" key="2">
    <source>
        <dbReference type="ARBA" id="ARBA00022723"/>
    </source>
</evidence>
<comment type="caution">
    <text evidence="6">The sequence shown here is derived from an EMBL/GenBank/DDBJ whole genome shotgun (WGS) entry which is preliminary data.</text>
</comment>
<dbReference type="InterPro" id="IPR004910">
    <property type="entry name" value="Yippee/Mis18/Cereblon"/>
</dbReference>
<evidence type="ECO:0000256" key="1">
    <source>
        <dbReference type="ARBA" id="ARBA00005613"/>
    </source>
</evidence>
<evidence type="ECO:0000256" key="4">
    <source>
        <dbReference type="SAM" id="MobiDB-lite"/>
    </source>
</evidence>
<organism evidence="6 7">
    <name type="scientific">Phlyctema vagabunda</name>
    <dbReference type="NCBI Taxonomy" id="108571"/>
    <lineage>
        <taxon>Eukaryota</taxon>
        <taxon>Fungi</taxon>
        <taxon>Dikarya</taxon>
        <taxon>Ascomycota</taxon>
        <taxon>Pezizomycotina</taxon>
        <taxon>Leotiomycetes</taxon>
        <taxon>Helotiales</taxon>
        <taxon>Dermateaceae</taxon>
        <taxon>Phlyctema</taxon>
    </lineage>
</organism>
<evidence type="ECO:0000256" key="3">
    <source>
        <dbReference type="ARBA" id="ARBA00022833"/>
    </source>
</evidence>
<evidence type="ECO:0000313" key="6">
    <source>
        <dbReference type="EMBL" id="KAL3424578.1"/>
    </source>
</evidence>
<feature type="region of interest" description="Disordered" evidence="4">
    <location>
        <begin position="24"/>
        <end position="55"/>
    </location>
</feature>
<dbReference type="Pfam" id="PF03226">
    <property type="entry name" value="Yippee-Mis18"/>
    <property type="match status" value="1"/>
</dbReference>
<comment type="similarity">
    <text evidence="1">Belongs to the yippee family.</text>
</comment>
<keyword evidence="3" id="KW-0862">Zinc</keyword>
<gene>
    <name evidence="6" type="ORF">PVAG01_03859</name>
</gene>
<evidence type="ECO:0000313" key="7">
    <source>
        <dbReference type="Proteomes" id="UP001629113"/>
    </source>
</evidence>
<evidence type="ECO:0000259" key="5">
    <source>
        <dbReference type="PROSITE" id="PS51792"/>
    </source>
</evidence>
<protein>
    <submittedName>
        <fullName evidence="6">Protein yippee-like protein</fullName>
    </submittedName>
</protein>
<dbReference type="PROSITE" id="PS51792">
    <property type="entry name" value="YIPPEE"/>
    <property type="match status" value="1"/>
</dbReference>
<reference evidence="6 7" key="1">
    <citation type="submission" date="2024-06" db="EMBL/GenBank/DDBJ databases">
        <title>Complete genome of Phlyctema vagabunda strain 19-DSS-EL-015.</title>
        <authorList>
            <person name="Fiorenzani C."/>
        </authorList>
    </citation>
    <scope>NUCLEOTIDE SEQUENCE [LARGE SCALE GENOMIC DNA]</scope>
    <source>
        <strain evidence="6 7">19-DSS-EL-015</strain>
    </source>
</reference>
<name>A0ABR4PML7_9HELO</name>
<feature type="domain" description="Yippee" evidence="5">
    <location>
        <begin position="89"/>
        <end position="197"/>
    </location>
</feature>
<dbReference type="Proteomes" id="UP001629113">
    <property type="component" value="Unassembled WGS sequence"/>
</dbReference>
<dbReference type="InterPro" id="IPR039058">
    <property type="entry name" value="Yippee_fam"/>
</dbReference>
<sequence>MNADSSRPPFPSYLLPSISFPTFRRRQASSAETSPPSLSSSTNTTPSSSPTHSTNLLAHHFNSIRDRLQSHVENTPEPATSHLARTQPATMKCVTCASDIAFTSQIVSKGFTGRHGRAYLVAAPETTPGYEADTLLNTKVGKSVSRQLLTGAHVVGDVSCLICQTVLGWKYVDAKEAQQHYKIGKFILETKRVVACTSWEDNLPGKVAEGEEEREEEQVQDDDDVVVFDSEDEDECEDLFAGVWDAKIVAKRRGRRLPARK</sequence>
<keyword evidence="7" id="KW-1185">Reference proteome</keyword>
<keyword evidence="2" id="KW-0479">Metal-binding</keyword>
<proteinExistence type="inferred from homology"/>